<evidence type="ECO:0000313" key="1">
    <source>
        <dbReference type="EMBL" id="ELR66893.1"/>
    </source>
</evidence>
<dbReference type="PATRIC" id="fig|1056511.3.peg.1421"/>
<dbReference type="OrthoDB" id="9901871at2"/>
<keyword evidence="2" id="KW-1185">Reference proteome</keyword>
<name>L8JF81_9GAMM</name>
<protein>
    <submittedName>
        <fullName evidence="1">Uncharacterized protein</fullName>
    </submittedName>
</protein>
<dbReference type="Proteomes" id="UP000011134">
    <property type="component" value="Unassembled WGS sequence"/>
</dbReference>
<dbReference type="RefSeq" id="WP_007463964.1">
    <property type="nucleotide sequence ID" value="NZ_AMZO01000006.1"/>
</dbReference>
<proteinExistence type="predicted"/>
<sequence>MHNHNLSTFFSQWHQIAQIICLQGTDNLTPSIRTQLKRWQQDAELLGLVEVLPLSQQLTTDANNNTSTAPAFAQLLVLMQAIERSAISWQLSQ</sequence>
<accession>L8JF81</accession>
<dbReference type="AlphaFoldDB" id="L8JF81"/>
<comment type="caution">
    <text evidence="1">The sequence shown here is derived from an EMBL/GenBank/DDBJ whole genome shotgun (WGS) entry which is preliminary data.</text>
</comment>
<evidence type="ECO:0000313" key="2">
    <source>
        <dbReference type="Proteomes" id="UP000011134"/>
    </source>
</evidence>
<organism evidence="1 2">
    <name type="scientific">Photobacterium marinum</name>
    <dbReference type="NCBI Taxonomy" id="1056511"/>
    <lineage>
        <taxon>Bacteria</taxon>
        <taxon>Pseudomonadati</taxon>
        <taxon>Pseudomonadota</taxon>
        <taxon>Gammaproteobacteria</taxon>
        <taxon>Vibrionales</taxon>
        <taxon>Vibrionaceae</taxon>
        <taxon>Photobacterium</taxon>
    </lineage>
</organism>
<gene>
    <name evidence="1" type="ORF">C942_04592</name>
</gene>
<reference evidence="1 2" key="1">
    <citation type="submission" date="2012-12" db="EMBL/GenBank/DDBJ databases">
        <title>Genome Assembly of Photobacterium sp. AK15.</title>
        <authorList>
            <person name="Khatri I."/>
            <person name="Vaidya B."/>
            <person name="Srinivas T.N.R."/>
            <person name="Subramanian S."/>
            <person name="Pinnaka A."/>
        </authorList>
    </citation>
    <scope>NUCLEOTIDE SEQUENCE [LARGE SCALE GENOMIC DNA]</scope>
    <source>
        <strain evidence="1 2">AK15</strain>
    </source>
</reference>
<dbReference type="EMBL" id="AMZO01000006">
    <property type="protein sequence ID" value="ELR66893.1"/>
    <property type="molecule type" value="Genomic_DNA"/>
</dbReference>